<dbReference type="RefSeq" id="WP_277863961.1">
    <property type="nucleotide sequence ID" value="NZ_JARRAG010000002.1"/>
</dbReference>
<name>A0ABT6FJD5_9BACT</name>
<reference evidence="2 3" key="1">
    <citation type="submission" date="2023-03" db="EMBL/GenBank/DDBJ databases">
        <title>Paludisphaera mucosa sp. nov. a novel planctomycete from northern fen.</title>
        <authorList>
            <person name="Ivanova A."/>
        </authorList>
    </citation>
    <scope>NUCLEOTIDE SEQUENCE [LARGE SCALE GENOMIC DNA]</scope>
    <source>
        <strain evidence="2 3">Pla2</strain>
    </source>
</reference>
<dbReference type="EMBL" id="JARRAG010000002">
    <property type="protein sequence ID" value="MDG3007687.1"/>
    <property type="molecule type" value="Genomic_DNA"/>
</dbReference>
<proteinExistence type="predicted"/>
<evidence type="ECO:0000256" key="1">
    <source>
        <dbReference type="SAM" id="SignalP"/>
    </source>
</evidence>
<evidence type="ECO:0000313" key="2">
    <source>
        <dbReference type="EMBL" id="MDG3007687.1"/>
    </source>
</evidence>
<gene>
    <name evidence="2" type="ORF">PZE19_28310</name>
</gene>
<feature type="signal peptide" evidence="1">
    <location>
        <begin position="1"/>
        <end position="26"/>
    </location>
</feature>
<accession>A0ABT6FJD5</accession>
<keyword evidence="1" id="KW-0732">Signal</keyword>
<sequence>MPPAKSRTIGLVVLLAATATAAIARADDERWDGLGRELAEYRAQLDAVRRENGGVRKLPPVAFFLFGMGDRRKLVYKGGVLRDARTGEEVRRWDVQDERIAPSAYAVALKTMGGGRVFLVEDEEAVWLEEDGRKTALARGRVVLPTFAGRRRAAVLRVLRQELLINVVEGRPTPNFMVYPKPWYRDGAMMAMAFEKTGDLDLIRGWILGLREPYDRNNNGEDEADNLGEALYLISLVSDADHPLVPVVRRELKRFEKGRHIEGRSDFAPHPVYQTLWAKLGLASLGLDDPYEAPRTADGYAALAWWAPRTDDRLAQKVIESDAYPYLTWAGSHFTGSHRGKLGDRDYPLTWEADASQADYRGMNVVDPAYAEAKLCTPHTWHAAEALLDLLDREP</sequence>
<keyword evidence="3" id="KW-1185">Reference proteome</keyword>
<dbReference type="Proteomes" id="UP001216907">
    <property type="component" value="Unassembled WGS sequence"/>
</dbReference>
<organism evidence="2 3">
    <name type="scientific">Paludisphaera mucosa</name>
    <dbReference type="NCBI Taxonomy" id="3030827"/>
    <lineage>
        <taxon>Bacteria</taxon>
        <taxon>Pseudomonadati</taxon>
        <taxon>Planctomycetota</taxon>
        <taxon>Planctomycetia</taxon>
        <taxon>Isosphaerales</taxon>
        <taxon>Isosphaeraceae</taxon>
        <taxon>Paludisphaera</taxon>
    </lineage>
</organism>
<feature type="chain" id="PRO_5047412878" evidence="1">
    <location>
        <begin position="27"/>
        <end position="395"/>
    </location>
</feature>
<evidence type="ECO:0000313" key="3">
    <source>
        <dbReference type="Proteomes" id="UP001216907"/>
    </source>
</evidence>
<protein>
    <submittedName>
        <fullName evidence="2">Uncharacterized protein</fullName>
    </submittedName>
</protein>
<comment type="caution">
    <text evidence="2">The sequence shown here is derived from an EMBL/GenBank/DDBJ whole genome shotgun (WGS) entry which is preliminary data.</text>
</comment>